<dbReference type="AlphaFoldDB" id="A0A0H2RP72"/>
<evidence type="ECO:0000313" key="1">
    <source>
        <dbReference type="EMBL" id="KLO11278.1"/>
    </source>
</evidence>
<reference evidence="1 2" key="1">
    <citation type="submission" date="2015-04" db="EMBL/GenBank/DDBJ databases">
        <title>Complete genome sequence of Schizopora paradoxa KUC8140, a cosmopolitan wood degrader in East Asia.</title>
        <authorList>
            <consortium name="DOE Joint Genome Institute"/>
            <person name="Min B."/>
            <person name="Park H."/>
            <person name="Jang Y."/>
            <person name="Kim J.-J."/>
            <person name="Kim K.H."/>
            <person name="Pangilinan J."/>
            <person name="Lipzen A."/>
            <person name="Riley R."/>
            <person name="Grigoriev I.V."/>
            <person name="Spatafora J.W."/>
            <person name="Choi I.-G."/>
        </authorList>
    </citation>
    <scope>NUCLEOTIDE SEQUENCE [LARGE SCALE GENOMIC DNA]</scope>
    <source>
        <strain evidence="1 2">KUC8140</strain>
    </source>
</reference>
<name>A0A0H2RP72_9AGAM</name>
<keyword evidence="2" id="KW-1185">Reference proteome</keyword>
<sequence length="184" mass="20853">MYCCVGARPLESRVACPDRARCNVIMSTTNQGGASDVRDRERTRIVYCYNMGGYRRPCRCIRVPQALRPYFRRMVICPPLHSFPVCVARSCCNCLQRIGIHDDAAVLSAGLSFMNAQYHGSPITRQGPGDNLPHNLRSRRLLGYSANEELRLQSRRITQRSEFESVSLYSWTEIEEKQVSGCGD</sequence>
<gene>
    <name evidence="1" type="ORF">SCHPADRAFT_478726</name>
</gene>
<organism evidence="1 2">
    <name type="scientific">Schizopora paradoxa</name>
    <dbReference type="NCBI Taxonomy" id="27342"/>
    <lineage>
        <taxon>Eukaryota</taxon>
        <taxon>Fungi</taxon>
        <taxon>Dikarya</taxon>
        <taxon>Basidiomycota</taxon>
        <taxon>Agaricomycotina</taxon>
        <taxon>Agaricomycetes</taxon>
        <taxon>Hymenochaetales</taxon>
        <taxon>Schizoporaceae</taxon>
        <taxon>Schizopora</taxon>
    </lineage>
</organism>
<protein>
    <submittedName>
        <fullName evidence="1">Uncharacterized protein</fullName>
    </submittedName>
</protein>
<proteinExistence type="predicted"/>
<dbReference type="Proteomes" id="UP000053477">
    <property type="component" value="Unassembled WGS sequence"/>
</dbReference>
<dbReference type="InParanoid" id="A0A0H2RP72"/>
<accession>A0A0H2RP72</accession>
<dbReference type="EMBL" id="KQ086004">
    <property type="protein sequence ID" value="KLO11278.1"/>
    <property type="molecule type" value="Genomic_DNA"/>
</dbReference>
<evidence type="ECO:0000313" key="2">
    <source>
        <dbReference type="Proteomes" id="UP000053477"/>
    </source>
</evidence>